<comment type="caution">
    <text evidence="5">The sequence shown here is derived from an EMBL/GenBank/DDBJ whole genome shotgun (WGS) entry which is preliminary data.</text>
</comment>
<dbReference type="EMBL" id="JAJHNU010000004">
    <property type="protein sequence ID" value="MDN4122159.1"/>
    <property type="molecule type" value="Genomic_DNA"/>
</dbReference>
<dbReference type="InterPro" id="IPR008278">
    <property type="entry name" value="4-PPantetheinyl_Trfase_dom"/>
</dbReference>
<reference evidence="5" key="1">
    <citation type="submission" date="2021-11" db="EMBL/GenBank/DDBJ databases">
        <title>Draft genome sequence of Alcaligenes endophyticus type strain CCUG 75668T.</title>
        <authorList>
            <person name="Salva-Serra F."/>
            <person name="Duran R.E."/>
            <person name="Seeger M."/>
            <person name="Moore E.R.B."/>
            <person name="Jaen-Luchoro D."/>
        </authorList>
    </citation>
    <scope>NUCLEOTIDE SEQUENCE</scope>
    <source>
        <strain evidence="5">CCUG 75668</strain>
    </source>
</reference>
<organism evidence="5 6">
    <name type="scientific">Alcaligenes endophyticus</name>
    <dbReference type="NCBI Taxonomy" id="1929088"/>
    <lineage>
        <taxon>Bacteria</taxon>
        <taxon>Pseudomonadati</taxon>
        <taxon>Pseudomonadota</taxon>
        <taxon>Betaproteobacteria</taxon>
        <taxon>Burkholderiales</taxon>
        <taxon>Alcaligenaceae</taxon>
        <taxon>Alcaligenes</taxon>
    </lineage>
</organism>
<protein>
    <submittedName>
        <fullName evidence="5">4'-phosphopantetheinyl transferase superfamily protein</fullName>
    </submittedName>
</protein>
<dbReference type="InterPro" id="IPR050559">
    <property type="entry name" value="P-Pant_transferase_sf"/>
</dbReference>
<dbReference type="SUPFAM" id="SSF56214">
    <property type="entry name" value="4'-phosphopantetheinyl transferase"/>
    <property type="match status" value="2"/>
</dbReference>
<evidence type="ECO:0000256" key="2">
    <source>
        <dbReference type="ARBA" id="ARBA00022679"/>
    </source>
</evidence>
<evidence type="ECO:0000259" key="3">
    <source>
        <dbReference type="Pfam" id="PF01648"/>
    </source>
</evidence>
<dbReference type="Gene3D" id="3.90.470.20">
    <property type="entry name" value="4'-phosphopantetheinyl transferase domain"/>
    <property type="match status" value="2"/>
</dbReference>
<feature type="domain" description="4'-phosphopantetheinyl transferase" evidence="3">
    <location>
        <begin position="103"/>
        <end position="201"/>
    </location>
</feature>
<keyword evidence="6" id="KW-1185">Reference proteome</keyword>
<evidence type="ECO:0000313" key="5">
    <source>
        <dbReference type="EMBL" id="MDN4122159.1"/>
    </source>
</evidence>
<dbReference type="GO" id="GO:0016740">
    <property type="term" value="F:transferase activity"/>
    <property type="evidence" value="ECO:0007669"/>
    <property type="project" value="UniProtKB-KW"/>
</dbReference>
<evidence type="ECO:0000313" key="6">
    <source>
        <dbReference type="Proteomes" id="UP001168613"/>
    </source>
</evidence>
<dbReference type="Pfam" id="PF22624">
    <property type="entry name" value="AASDHPPT_N"/>
    <property type="match status" value="1"/>
</dbReference>
<dbReference type="PANTHER" id="PTHR12215:SF10">
    <property type="entry name" value="L-AMINOADIPATE-SEMIALDEHYDE DEHYDROGENASE-PHOSPHOPANTETHEINYL TRANSFERASE"/>
    <property type="match status" value="1"/>
</dbReference>
<keyword evidence="2 5" id="KW-0808">Transferase</keyword>
<dbReference type="Proteomes" id="UP001168613">
    <property type="component" value="Unassembled WGS sequence"/>
</dbReference>
<gene>
    <name evidence="5" type="ORF">LMS43_12765</name>
</gene>
<evidence type="ECO:0000259" key="4">
    <source>
        <dbReference type="Pfam" id="PF22624"/>
    </source>
</evidence>
<dbReference type="PANTHER" id="PTHR12215">
    <property type="entry name" value="PHOSPHOPANTETHEINE TRANSFERASE"/>
    <property type="match status" value="1"/>
</dbReference>
<evidence type="ECO:0000256" key="1">
    <source>
        <dbReference type="ARBA" id="ARBA00010990"/>
    </source>
</evidence>
<dbReference type="RefSeq" id="WP_266123610.1">
    <property type="nucleotide sequence ID" value="NZ_JAJHNU010000004.1"/>
</dbReference>
<proteinExistence type="inferred from homology"/>
<dbReference type="Pfam" id="PF01648">
    <property type="entry name" value="ACPS"/>
    <property type="match status" value="1"/>
</dbReference>
<feature type="domain" description="4'-phosphopantetheinyl transferase N-terminal" evidence="4">
    <location>
        <begin position="21"/>
        <end position="98"/>
    </location>
</feature>
<sequence length="244" mass="27574">MIELHLFPLSLAYQQERYLRQLIPALQLQHWQRRRQHADQLRSILAHAATRLLLADKLHCSPLAIRFQLEPQGKPVISYPDSAWHMNISHSGQWVVVALAPFAVGVDIEQHAGAPEVELIRSCFTPQEQQSIHSTEDFYRAWCAKEAALKAAGTGFAISPLELELVPTSAAQAQVHSPHPILNGLHVGSRLWHQSYSLAWCSQPPQGQPKYVSYGLSDLQKHIKRHVIADNFTNICNSSHYHEQ</sequence>
<accession>A0ABT8ELI3</accession>
<comment type="similarity">
    <text evidence="1">Belongs to the P-Pant transferase superfamily. Gsp/Sfp/HetI/AcpT family.</text>
</comment>
<dbReference type="InterPro" id="IPR055066">
    <property type="entry name" value="AASDHPPT_N"/>
</dbReference>
<name>A0ABT8ELI3_9BURK</name>
<dbReference type="InterPro" id="IPR037143">
    <property type="entry name" value="4-PPantetheinyl_Trfase_dom_sf"/>
</dbReference>